<feature type="transmembrane region" description="Helical" evidence="9">
    <location>
        <begin position="72"/>
        <end position="94"/>
    </location>
</feature>
<keyword evidence="3 9" id="KW-1003">Cell membrane</keyword>
<comment type="subunit">
    <text evidence="9">Homopentamer.</text>
</comment>
<comment type="function">
    <text evidence="9">Channel that opens in response to stretch forces in the membrane lipid bilayer. May participate in the regulation of osmotic pressure changes within the cell.</text>
</comment>
<dbReference type="GO" id="GO:0008381">
    <property type="term" value="F:mechanosensitive monoatomic ion channel activity"/>
    <property type="evidence" value="ECO:0007669"/>
    <property type="project" value="UniProtKB-UniRule"/>
</dbReference>
<dbReference type="InterPro" id="IPR001185">
    <property type="entry name" value="MS_channel"/>
</dbReference>
<feature type="transmembrane region" description="Helical" evidence="9">
    <location>
        <begin position="12"/>
        <end position="34"/>
    </location>
</feature>
<dbReference type="RefSeq" id="WP_114562064.1">
    <property type="nucleotide sequence ID" value="NZ_CP031124.1"/>
</dbReference>
<dbReference type="PRINTS" id="PR01264">
    <property type="entry name" value="MECHCHANNEL"/>
</dbReference>
<evidence type="ECO:0000256" key="9">
    <source>
        <dbReference type="HAMAP-Rule" id="MF_00115"/>
    </source>
</evidence>
<dbReference type="PANTHER" id="PTHR30266">
    <property type="entry name" value="MECHANOSENSITIVE CHANNEL MSCL"/>
    <property type="match status" value="1"/>
</dbReference>
<evidence type="ECO:0000256" key="1">
    <source>
        <dbReference type="ARBA" id="ARBA00004141"/>
    </source>
</evidence>
<keyword evidence="5 9" id="KW-1133">Transmembrane helix</keyword>
<dbReference type="OrthoDB" id="9810350at2"/>
<evidence type="ECO:0000256" key="6">
    <source>
        <dbReference type="ARBA" id="ARBA00023065"/>
    </source>
</evidence>
<dbReference type="AlphaFoldDB" id="A0A345D8W0"/>
<keyword evidence="4 9" id="KW-0812">Transmembrane</keyword>
<dbReference type="HAMAP" id="MF_00115">
    <property type="entry name" value="MscL"/>
    <property type="match status" value="1"/>
</dbReference>
<reference evidence="11" key="1">
    <citation type="submission" date="2018-07" db="EMBL/GenBank/DDBJ databases">
        <authorList>
            <person name="Kim H."/>
        </authorList>
    </citation>
    <scope>NUCLEOTIDE SEQUENCE [LARGE SCALE GENOMIC DNA]</scope>
    <source>
        <strain evidence="11">F02</strain>
    </source>
</reference>
<dbReference type="PANTHER" id="PTHR30266:SF2">
    <property type="entry name" value="LARGE-CONDUCTANCE MECHANOSENSITIVE CHANNEL"/>
    <property type="match status" value="1"/>
</dbReference>
<dbReference type="InterPro" id="IPR036019">
    <property type="entry name" value="MscL_channel"/>
</dbReference>
<evidence type="ECO:0000256" key="8">
    <source>
        <dbReference type="ARBA" id="ARBA00023303"/>
    </source>
</evidence>
<keyword evidence="11" id="KW-1185">Reference proteome</keyword>
<protein>
    <recommendedName>
        <fullName evidence="9">Large-conductance mechanosensitive channel</fullName>
    </recommendedName>
</protein>
<dbReference type="KEGG" id="hyf:DTO96_100508"/>
<accession>A0A345D8W0</accession>
<keyword evidence="6 9" id="KW-0406">Ion transport</keyword>
<evidence type="ECO:0000256" key="3">
    <source>
        <dbReference type="ARBA" id="ARBA00022475"/>
    </source>
</evidence>
<dbReference type="Pfam" id="PF01741">
    <property type="entry name" value="MscL"/>
    <property type="match status" value="1"/>
</dbReference>
<dbReference type="Proteomes" id="UP000252182">
    <property type="component" value="Chromosome"/>
</dbReference>
<proteinExistence type="inferred from homology"/>
<sequence>MKKFLEEFKNFASSGNIFDLALGVIIGGAFATVVESLSKDIIGDFIAALGGAPDLGELVVQFNGGQIHVGNFLGAVINFLILAFVLFMMVKVIMKYKLANFRAQGSRECPYCREFVAVDAIKCKHCTSDLKAKIDGDEGADER</sequence>
<dbReference type="InterPro" id="IPR037673">
    <property type="entry name" value="MSC/AndL"/>
</dbReference>
<organism evidence="10 11">
    <name type="scientific">Ephemeroptericola cinctiostellae</name>
    <dbReference type="NCBI Taxonomy" id="2268024"/>
    <lineage>
        <taxon>Bacteria</taxon>
        <taxon>Pseudomonadati</taxon>
        <taxon>Pseudomonadota</taxon>
        <taxon>Betaproteobacteria</taxon>
        <taxon>Burkholderiales</taxon>
        <taxon>Burkholderiaceae</taxon>
        <taxon>Ephemeroptericola</taxon>
    </lineage>
</organism>
<evidence type="ECO:0000313" key="11">
    <source>
        <dbReference type="Proteomes" id="UP000252182"/>
    </source>
</evidence>
<evidence type="ECO:0000256" key="4">
    <source>
        <dbReference type="ARBA" id="ARBA00022692"/>
    </source>
</evidence>
<evidence type="ECO:0000256" key="7">
    <source>
        <dbReference type="ARBA" id="ARBA00023136"/>
    </source>
</evidence>
<dbReference type="EMBL" id="CP031124">
    <property type="protein sequence ID" value="AXF84798.1"/>
    <property type="molecule type" value="Genomic_DNA"/>
</dbReference>
<comment type="similarity">
    <text evidence="9">Belongs to the MscL family.</text>
</comment>
<evidence type="ECO:0000256" key="2">
    <source>
        <dbReference type="ARBA" id="ARBA00022448"/>
    </source>
</evidence>
<comment type="subcellular location">
    <subcellularLocation>
        <location evidence="9">Cell inner membrane</location>
        <topology evidence="9">Multi-pass membrane protein</topology>
    </subcellularLocation>
    <subcellularLocation>
        <location evidence="1">Membrane</location>
        <topology evidence="1">Multi-pass membrane protein</topology>
    </subcellularLocation>
</comment>
<dbReference type="NCBIfam" id="TIGR00220">
    <property type="entry name" value="mscL"/>
    <property type="match status" value="1"/>
</dbReference>
<evidence type="ECO:0000256" key="5">
    <source>
        <dbReference type="ARBA" id="ARBA00022989"/>
    </source>
</evidence>
<dbReference type="GO" id="GO:0005886">
    <property type="term" value="C:plasma membrane"/>
    <property type="evidence" value="ECO:0007669"/>
    <property type="project" value="UniProtKB-SubCell"/>
</dbReference>
<name>A0A345D8W0_9BURK</name>
<gene>
    <name evidence="10" type="primary">mscL_1</name>
    <name evidence="9" type="synonym">mscL</name>
    <name evidence="10" type="ORF">DTO96_100508</name>
</gene>
<dbReference type="SUPFAM" id="SSF81330">
    <property type="entry name" value="Gated mechanosensitive channel"/>
    <property type="match status" value="1"/>
</dbReference>
<dbReference type="Gene3D" id="1.10.1200.120">
    <property type="entry name" value="Large-conductance mechanosensitive channel, MscL, domain 1"/>
    <property type="match status" value="1"/>
</dbReference>
<keyword evidence="9" id="KW-0997">Cell inner membrane</keyword>
<keyword evidence="2 9" id="KW-0813">Transport</keyword>
<keyword evidence="7 9" id="KW-0472">Membrane</keyword>
<evidence type="ECO:0000313" key="10">
    <source>
        <dbReference type="EMBL" id="AXF84798.1"/>
    </source>
</evidence>
<keyword evidence="8 9" id="KW-0407">Ion channel</keyword>